<dbReference type="OrthoDB" id="8563468at2"/>
<dbReference type="Gene3D" id="3.30.750.24">
    <property type="entry name" value="STAS domain"/>
    <property type="match status" value="1"/>
</dbReference>
<proteinExistence type="predicted"/>
<sequence length="90" mass="9720">MRIEDTVAYPEGALTLAEATRALQEGEQALARGVTVFDLAGVTKVDSSALSLLLSWQRRAQARSQPLSFRNLPESVHSLAGLYGLADLIH</sequence>
<accession>A0A4R1BMI9</accession>
<dbReference type="PROSITE" id="PS50801">
    <property type="entry name" value="STAS"/>
    <property type="match status" value="1"/>
</dbReference>
<dbReference type="EMBL" id="SJZB01000010">
    <property type="protein sequence ID" value="TCJ18528.1"/>
    <property type="molecule type" value="Genomic_DNA"/>
</dbReference>
<protein>
    <submittedName>
        <fullName evidence="2">STAS domain-containing protein</fullName>
    </submittedName>
</protein>
<dbReference type="InterPro" id="IPR052746">
    <property type="entry name" value="MlaB_ABC_Transporter"/>
</dbReference>
<evidence type="ECO:0000313" key="2">
    <source>
        <dbReference type="EMBL" id="TCJ18528.1"/>
    </source>
</evidence>
<evidence type="ECO:0000313" key="3">
    <source>
        <dbReference type="Proteomes" id="UP000295443"/>
    </source>
</evidence>
<name>A0A4R1BMI9_9PROT</name>
<gene>
    <name evidence="2" type="ORF">EZJ19_02105</name>
</gene>
<organism evidence="2 3">
    <name type="scientific">Parasulfuritortus cantonensis</name>
    <dbReference type="NCBI Taxonomy" id="2528202"/>
    <lineage>
        <taxon>Bacteria</taxon>
        <taxon>Pseudomonadati</taxon>
        <taxon>Pseudomonadota</taxon>
        <taxon>Betaproteobacteria</taxon>
        <taxon>Nitrosomonadales</taxon>
        <taxon>Thiobacillaceae</taxon>
        <taxon>Parasulfuritortus</taxon>
    </lineage>
</organism>
<comment type="caution">
    <text evidence="2">The sequence shown here is derived from an EMBL/GenBank/DDBJ whole genome shotgun (WGS) entry which is preliminary data.</text>
</comment>
<dbReference type="PANTHER" id="PTHR35849">
    <property type="entry name" value="BLR2341 PROTEIN"/>
    <property type="match status" value="1"/>
</dbReference>
<dbReference type="Proteomes" id="UP000295443">
    <property type="component" value="Unassembled WGS sequence"/>
</dbReference>
<keyword evidence="3" id="KW-1185">Reference proteome</keyword>
<reference evidence="2 3" key="1">
    <citation type="submission" date="2019-03" db="EMBL/GenBank/DDBJ databases">
        <title>Genome sequence of Thiobacillaceae bacterium LSR1, a sulfur-oxidizing bacterium isolated from freshwater sediment.</title>
        <authorList>
            <person name="Li S."/>
        </authorList>
    </citation>
    <scope>NUCLEOTIDE SEQUENCE [LARGE SCALE GENOMIC DNA]</scope>
    <source>
        <strain evidence="2 3">LSR1</strain>
    </source>
</reference>
<dbReference type="InterPro" id="IPR058548">
    <property type="entry name" value="MlaB-like_STAS"/>
</dbReference>
<dbReference type="PANTHER" id="PTHR35849:SF2">
    <property type="entry name" value="BLR2341 PROTEIN"/>
    <property type="match status" value="1"/>
</dbReference>
<dbReference type="SUPFAM" id="SSF52091">
    <property type="entry name" value="SpoIIaa-like"/>
    <property type="match status" value="1"/>
</dbReference>
<dbReference type="InterPro" id="IPR002645">
    <property type="entry name" value="STAS_dom"/>
</dbReference>
<feature type="domain" description="STAS" evidence="1">
    <location>
        <begin position="11"/>
        <end position="90"/>
    </location>
</feature>
<dbReference type="InterPro" id="IPR036513">
    <property type="entry name" value="STAS_dom_sf"/>
</dbReference>
<dbReference type="RefSeq" id="WP_131444652.1">
    <property type="nucleotide sequence ID" value="NZ_SJZB01000010.1"/>
</dbReference>
<dbReference type="AlphaFoldDB" id="A0A4R1BMI9"/>
<evidence type="ECO:0000259" key="1">
    <source>
        <dbReference type="PROSITE" id="PS50801"/>
    </source>
</evidence>
<dbReference type="Pfam" id="PF13466">
    <property type="entry name" value="STAS_2"/>
    <property type="match status" value="1"/>
</dbReference>